<protein>
    <submittedName>
        <fullName evidence="3">Uncharacterized protein</fullName>
    </submittedName>
</protein>
<feature type="transmembrane region" description="Helical" evidence="2">
    <location>
        <begin position="302"/>
        <end position="320"/>
    </location>
</feature>
<evidence type="ECO:0000256" key="1">
    <source>
        <dbReference type="SAM" id="MobiDB-lite"/>
    </source>
</evidence>
<accession>A0ABV5QX85</accession>
<dbReference type="EMBL" id="JBHMCT010000020">
    <property type="protein sequence ID" value="MFB9558138.1"/>
    <property type="molecule type" value="Genomic_DNA"/>
</dbReference>
<gene>
    <name evidence="3" type="ORF">ACFFTP_28625</name>
</gene>
<dbReference type="Proteomes" id="UP001589716">
    <property type="component" value="Unassembled WGS sequence"/>
</dbReference>
<keyword evidence="2" id="KW-0812">Transmembrane</keyword>
<feature type="transmembrane region" description="Helical" evidence="2">
    <location>
        <begin position="208"/>
        <end position="234"/>
    </location>
</feature>
<dbReference type="RefSeq" id="WP_345483840.1">
    <property type="nucleotide sequence ID" value="NZ_BAAAWU010000001.1"/>
</dbReference>
<keyword evidence="4" id="KW-1185">Reference proteome</keyword>
<evidence type="ECO:0000256" key="2">
    <source>
        <dbReference type="SAM" id="Phobius"/>
    </source>
</evidence>
<comment type="caution">
    <text evidence="3">The sequence shown here is derived from an EMBL/GenBank/DDBJ whole genome shotgun (WGS) entry which is preliminary data.</text>
</comment>
<proteinExistence type="predicted"/>
<sequence length="328" mass="34959">MAEPGRLPELIAAAGPSRLGPRAGRTVLRLRHDLPEAPPDELRARVVARGERTVAAEGAFVGGPFLVLVPFAFCAALLSQARTILELAALEGRDPADPERGAELLFLQGVYEDVDAARAALSSPDRADGNGGSGGSGGDDRGQGRDEDRDEDRGDDRDEDREGDRKGGRRRKRRPGRIAALWDLSLRMARLLGVLTPTNEDAGLLARIGGWALSAAVFLTGLVAPLVWLPYLAFTYRRNTARLLDRATVFYAGAPAPRAPGRVVPAVLLALTRALVSLLVPAAAVAAVLLTDLRIAGGRWPVLGIALCTTSVLVGGWWVGRRLRSRRG</sequence>
<name>A0ABV5QX85_9ACTN</name>
<keyword evidence="2" id="KW-1133">Transmembrane helix</keyword>
<organism evidence="3 4">
    <name type="scientific">Streptomyces roseoviridis</name>
    <dbReference type="NCBI Taxonomy" id="67361"/>
    <lineage>
        <taxon>Bacteria</taxon>
        <taxon>Bacillati</taxon>
        <taxon>Actinomycetota</taxon>
        <taxon>Actinomycetes</taxon>
        <taxon>Kitasatosporales</taxon>
        <taxon>Streptomycetaceae</taxon>
        <taxon>Streptomyces</taxon>
    </lineage>
</organism>
<feature type="region of interest" description="Disordered" evidence="1">
    <location>
        <begin position="122"/>
        <end position="172"/>
    </location>
</feature>
<feature type="compositionally biased region" description="Basic and acidic residues" evidence="1">
    <location>
        <begin position="138"/>
        <end position="166"/>
    </location>
</feature>
<keyword evidence="2" id="KW-0472">Membrane</keyword>
<reference evidence="3 4" key="1">
    <citation type="submission" date="2024-09" db="EMBL/GenBank/DDBJ databases">
        <authorList>
            <person name="Sun Q."/>
            <person name="Mori K."/>
        </authorList>
    </citation>
    <scope>NUCLEOTIDE SEQUENCE [LARGE SCALE GENOMIC DNA]</scope>
    <source>
        <strain evidence="3 4">JCM 4414</strain>
    </source>
</reference>
<evidence type="ECO:0000313" key="4">
    <source>
        <dbReference type="Proteomes" id="UP001589716"/>
    </source>
</evidence>
<evidence type="ECO:0000313" key="3">
    <source>
        <dbReference type="EMBL" id="MFB9558138.1"/>
    </source>
</evidence>
<feature type="transmembrane region" description="Helical" evidence="2">
    <location>
        <begin position="266"/>
        <end position="290"/>
    </location>
</feature>